<evidence type="ECO:0000256" key="12">
    <source>
        <dbReference type="ARBA" id="ARBA00022801"/>
    </source>
</evidence>
<feature type="binding site" evidence="27">
    <location>
        <position position="213"/>
    </location>
    <ligand>
        <name>Ca(2+)</name>
        <dbReference type="ChEBI" id="CHEBI:29108"/>
        <label>1</label>
    </ligand>
</feature>
<dbReference type="FunFam" id="3.40.390.10:FF:000010">
    <property type="entry name" value="72 kDa type IV collagenase"/>
    <property type="match status" value="1"/>
</dbReference>
<dbReference type="GO" id="GO:0030574">
    <property type="term" value="P:collagen catabolic process"/>
    <property type="evidence" value="ECO:0007669"/>
    <property type="project" value="UniProtKB-KW"/>
</dbReference>
<dbReference type="Pfam" id="PF00413">
    <property type="entry name" value="Peptidase_M10"/>
    <property type="match status" value="2"/>
</dbReference>
<dbReference type="PRINTS" id="PR00138">
    <property type="entry name" value="MATRIXIN"/>
</dbReference>
<evidence type="ECO:0000259" key="33">
    <source>
        <dbReference type="PROSITE" id="PS51092"/>
    </source>
</evidence>
<evidence type="ECO:0000256" key="23">
    <source>
        <dbReference type="ARBA" id="ARBA00045780"/>
    </source>
</evidence>
<dbReference type="CDD" id="cd04278">
    <property type="entry name" value="ZnMc_MMP"/>
    <property type="match status" value="1"/>
</dbReference>
<feature type="binding site" evidence="26">
    <location>
        <position position="236"/>
    </location>
    <ligand>
        <name>Zn(2+)</name>
        <dbReference type="ChEBI" id="CHEBI:29105"/>
        <label>2</label>
        <note>catalytic</note>
    </ligand>
</feature>
<dbReference type="InterPro" id="IPR036375">
    <property type="entry name" value="Hemopexin-like_dom_sf"/>
</dbReference>
<evidence type="ECO:0000256" key="7">
    <source>
        <dbReference type="ARBA" id="ARBA00022530"/>
    </source>
</evidence>
<reference evidence="34" key="1">
    <citation type="submission" date="2006-01" db="EMBL/GenBank/DDBJ databases">
        <title>Identification of snake MMP9 from Duvernoy's glands.</title>
        <authorList>
            <person name="Komori K."/>
            <person name="Nagamine K."/>
            <person name="Matsuda A."/>
            <person name="Hori T."/>
            <person name="Akizawa T."/>
        </authorList>
    </citation>
    <scope>NUCLEOTIDE SEQUENCE</scope>
    <source>
        <tissue evidence="34">Duvernoy's glands</tissue>
    </source>
</reference>
<dbReference type="SUPFAM" id="SSF57440">
    <property type="entry name" value="Kringle-like"/>
    <property type="match status" value="3"/>
</dbReference>
<feature type="disulfide bond" evidence="29">
    <location>
        <begin position="365"/>
        <end position="392"/>
    </location>
</feature>
<evidence type="ECO:0000256" key="2">
    <source>
        <dbReference type="ARBA" id="ARBA00004498"/>
    </source>
</evidence>
<evidence type="ECO:0000256" key="24">
    <source>
        <dbReference type="ARBA" id="ARBA00062173"/>
    </source>
</evidence>
<evidence type="ECO:0000256" key="11">
    <source>
        <dbReference type="ARBA" id="ARBA00022737"/>
    </source>
</evidence>
<feature type="region of interest" description="Disordered" evidence="31">
    <location>
        <begin position="457"/>
        <end position="486"/>
    </location>
</feature>
<comment type="subunit">
    <text evidence="24">Exists as monomer or homodimer; disulfide-linked. Also exists as heterodimer with LCN2. Macrophages and transformed cell lines produce only the monomeric form. Interacts with ECM1.</text>
</comment>
<dbReference type="GO" id="GO:0030198">
    <property type="term" value="P:extracellular matrix organization"/>
    <property type="evidence" value="ECO:0007669"/>
    <property type="project" value="TreeGrafter"/>
</dbReference>
<dbReference type="InterPro" id="IPR021158">
    <property type="entry name" value="Pept_M10A_Zn_BS"/>
</dbReference>
<dbReference type="GO" id="GO:0008270">
    <property type="term" value="F:zinc ion binding"/>
    <property type="evidence" value="ECO:0007669"/>
    <property type="project" value="InterPro"/>
</dbReference>
<evidence type="ECO:0000256" key="22">
    <source>
        <dbReference type="ARBA" id="ARBA00033338"/>
    </source>
</evidence>
<evidence type="ECO:0000256" key="20">
    <source>
        <dbReference type="ARBA" id="ARBA00030375"/>
    </source>
</evidence>
<organism evidence="34">
    <name type="scientific">Rhabdophis tigrinus tigrinus</name>
    <name type="common">Tiger keelback snake</name>
    <dbReference type="NCBI Taxonomy" id="193080"/>
    <lineage>
        <taxon>Eukaryota</taxon>
        <taxon>Metazoa</taxon>
        <taxon>Chordata</taxon>
        <taxon>Craniata</taxon>
        <taxon>Vertebrata</taxon>
        <taxon>Euteleostomi</taxon>
        <taxon>Lepidosauria</taxon>
        <taxon>Squamata</taxon>
        <taxon>Bifurcata</taxon>
        <taxon>Unidentata</taxon>
        <taxon>Episquamata</taxon>
        <taxon>Toxicofera</taxon>
        <taxon>Serpentes</taxon>
        <taxon>Colubroidea</taxon>
        <taxon>Colubridae</taxon>
        <taxon>Natricinae</taxon>
        <taxon>Rhabdophis</taxon>
    </lineage>
</organism>
<keyword evidence="17" id="KW-0865">Zymogen</keyword>
<dbReference type="PANTHER" id="PTHR10201:SF30">
    <property type="entry name" value="MATRIX METALLOPROTEINASE-9"/>
    <property type="match status" value="1"/>
</dbReference>
<feature type="binding site" description="in inhibited form" evidence="27">
    <location>
        <position position="103"/>
    </location>
    <ligand>
        <name>Zn(2+)</name>
        <dbReference type="ChEBI" id="CHEBI:29105"/>
        <label>2</label>
        <note>catalytic</note>
    </ligand>
</feature>
<dbReference type="SUPFAM" id="SSF47090">
    <property type="entry name" value="PGBD-like"/>
    <property type="match status" value="1"/>
</dbReference>
<dbReference type="Pfam" id="PF00045">
    <property type="entry name" value="Hemopexin"/>
    <property type="match status" value="2"/>
</dbReference>
<dbReference type="InterPro" id="IPR024079">
    <property type="entry name" value="MetalloPept_cat_dom_sf"/>
</dbReference>
<evidence type="ECO:0000256" key="8">
    <source>
        <dbReference type="ARBA" id="ARBA00022670"/>
    </source>
</evidence>
<dbReference type="Gene3D" id="3.40.390.10">
    <property type="entry name" value="Collagenase (Catalytic Domain)"/>
    <property type="match status" value="1"/>
</dbReference>
<feature type="binding site" evidence="27">
    <location>
        <position position="169"/>
    </location>
    <ligand>
        <name>Ca(2+)</name>
        <dbReference type="ChEBI" id="CHEBI:29108"/>
        <label>2</label>
    </ligand>
</feature>
<dbReference type="PROSITE" id="PS00546">
    <property type="entry name" value="CYSTEINE_SWITCH"/>
    <property type="match status" value="1"/>
</dbReference>
<feature type="binding site" evidence="27">
    <location>
        <position position="179"/>
    </location>
    <ligand>
        <name>Zn(2+)</name>
        <dbReference type="ChEBI" id="CHEBI:29105"/>
        <label>1</label>
    </ligand>
</feature>
<evidence type="ECO:0000256" key="9">
    <source>
        <dbReference type="ARBA" id="ARBA00022723"/>
    </source>
</evidence>
<feature type="binding site" evidence="27">
    <location>
        <position position="186"/>
    </location>
    <ligand>
        <name>Ca(2+)</name>
        <dbReference type="ChEBI" id="CHEBI:29108"/>
        <label>3</label>
    </ligand>
</feature>
<evidence type="ECO:0000256" key="31">
    <source>
        <dbReference type="SAM" id="MobiDB-lite"/>
    </source>
</evidence>
<feature type="disulfide bond" evidence="29">
    <location>
        <begin position="249"/>
        <end position="276"/>
    </location>
</feature>
<dbReference type="CDD" id="cd00094">
    <property type="entry name" value="HX"/>
    <property type="match status" value="1"/>
</dbReference>
<feature type="disulfide bond" evidence="29">
    <location>
        <begin position="293"/>
        <end position="319"/>
    </location>
</feature>
<dbReference type="EMBL" id="AB247950">
    <property type="protein sequence ID" value="BAG16271.1"/>
    <property type="molecule type" value="mRNA"/>
</dbReference>
<dbReference type="PRINTS" id="PR00013">
    <property type="entry name" value="FNTYPEII"/>
</dbReference>
<sequence length="677" mass="75391">MRVAAAATLLLLLALPPLPCAWAAALQPKGPVVVNFPGDALSLLTDRELAARYLQRYGYLTASNPGGQVKLETPLKAMQKQLGLPETGELDASTLAAMRAPRCGVPDVGRFNTFPGDLKWDHTDLTYRVVNYSPDLDPSVIEDAFSRAFQVWSQVTPLTFTRRQEGEVDILIQFGIRDHGDGYDFDGSNGLLAHAFPPGKHQISGDAHFDDDEFWTLGRGIVVKTHFGNSDGSSCHFPFTFEGKSYSTCTTEGRQDGLPWCATTPNFDQDKKYGFCPSELLFTYGGNSDGRRCVFPFVYEGKSYQGCTTDGRTDGYRWCATTANYDQDKKYGLCPNRDTAVIGGNSQGEPCSFPFKFLDQMYSSCTTEGRTDGKLWCATTSDYDEDQKWGFCPDQGYSLFLVAAHEFGHSLGLEHSSIQEALMYPMYSYMADFQLHSDDVAGIQFLYGRESVLRPTAPIRPSQAPTEAVDDDGSSVTETPAGDGRSSACRVGGFDGVGEIQKVLYFFKDGQYWRMSGTRAGTLEGPLRIQSTWPNLPDVIDVAFQDPVTKKLFFFSGQRFWVSQGTGWSALGALTSWASGETCPRLCGSLTRKQGRVLLFSGDQFWRLDVKKEQVDKGFPRYLDSLFPGVPIDANLVFQYKGRFHFCRQTFCWQMTPRYQVTRVGYFKQDVLKCPEE</sequence>
<dbReference type="Gene3D" id="2.10.10.10">
    <property type="entry name" value="Fibronectin, type II, collagen-binding"/>
    <property type="match status" value="3"/>
</dbReference>
<keyword evidence="15" id="KW-0482">Metalloprotease</keyword>
<keyword evidence="19" id="KW-0325">Glycoprotein</keyword>
<evidence type="ECO:0000256" key="14">
    <source>
        <dbReference type="ARBA" id="ARBA00022837"/>
    </source>
</evidence>
<feature type="binding site" evidence="27">
    <location>
        <position position="206"/>
    </location>
    <ligand>
        <name>Ca(2+)</name>
        <dbReference type="ChEBI" id="CHEBI:29108"/>
        <label>2</label>
    </ligand>
</feature>
<dbReference type="SMART" id="SM00120">
    <property type="entry name" value="HX"/>
    <property type="match status" value="3"/>
</dbReference>
<comment type="catalytic activity">
    <reaction evidence="1">
        <text>Cleavage of gelatin types I and V and collagen types IV and V.</text>
        <dbReference type="EC" id="3.4.24.35"/>
    </reaction>
</comment>
<dbReference type="InterPro" id="IPR036943">
    <property type="entry name" value="FN_type2_sf"/>
</dbReference>
<feature type="binding site" evidence="27">
    <location>
        <position position="213"/>
    </location>
    <ligand>
        <name>Ca(2+)</name>
        <dbReference type="ChEBI" id="CHEBI:29108"/>
        <label>3</label>
    </ligand>
</feature>
<keyword evidence="7" id="KW-0272">Extracellular matrix</keyword>
<feature type="binding site" evidence="27">
    <location>
        <position position="211"/>
    </location>
    <ligand>
        <name>Ca(2+)</name>
        <dbReference type="ChEBI" id="CHEBI:29108"/>
        <label>1</label>
    </ligand>
</feature>
<evidence type="ECO:0000256" key="10">
    <source>
        <dbReference type="ARBA" id="ARBA00022729"/>
    </source>
</evidence>
<feature type="domain" description="Fibronectin type-II" evidence="33">
    <location>
        <begin position="288"/>
        <end position="336"/>
    </location>
</feature>
<feature type="short sequence motif" description="Cysteine switch" evidence="28">
    <location>
        <begin position="101"/>
        <end position="108"/>
    </location>
</feature>
<comment type="cofactor">
    <cofactor evidence="27">
        <name>Zn(2+)</name>
        <dbReference type="ChEBI" id="CHEBI:29105"/>
    </cofactor>
    <text evidence="27">Binds 2 Zn(2+) ions per subunit.</text>
</comment>
<dbReference type="InterPro" id="IPR033739">
    <property type="entry name" value="M10A_MMP"/>
</dbReference>
<proteinExistence type="evidence at transcript level"/>
<feature type="domain" description="Fibronectin type-II" evidence="33">
    <location>
        <begin position="346"/>
        <end position="394"/>
    </location>
</feature>
<protein>
    <recommendedName>
        <fullName evidence="5">Matrix metalloproteinase-9</fullName>
        <ecNumber evidence="4">3.4.24.35</ecNumber>
    </recommendedName>
    <alternativeName>
        <fullName evidence="20">92 kDa gelatinase</fullName>
    </alternativeName>
    <alternativeName>
        <fullName evidence="21">92 kDa type IV collagenase</fullName>
    </alternativeName>
    <alternativeName>
        <fullName evidence="22">Gelatinase B</fullName>
    </alternativeName>
</protein>
<dbReference type="InterPro" id="IPR036365">
    <property type="entry name" value="PGBD-like_sf"/>
</dbReference>
<dbReference type="MEROPS" id="M10.004"/>
<evidence type="ECO:0000256" key="5">
    <source>
        <dbReference type="ARBA" id="ARBA00013698"/>
    </source>
</evidence>
<dbReference type="SUPFAM" id="SSF55486">
    <property type="entry name" value="Metalloproteases ('zincins'), catalytic domain"/>
    <property type="match status" value="1"/>
</dbReference>
<feature type="chain" id="PRO_5002769688" description="Matrix metalloproteinase-9" evidence="32">
    <location>
        <begin position="24"/>
        <end position="677"/>
    </location>
</feature>
<keyword evidence="18 29" id="KW-1015">Disulfide bond</keyword>
<keyword evidence="16" id="KW-0177">Collagen degradation</keyword>
<keyword evidence="9 26" id="KW-0479">Metal-binding</keyword>
<evidence type="ECO:0000256" key="27">
    <source>
        <dbReference type="PIRSR" id="PIRSR621190-2"/>
    </source>
</evidence>
<evidence type="ECO:0000313" key="34">
    <source>
        <dbReference type="EMBL" id="BAG16271.1"/>
    </source>
</evidence>
<evidence type="ECO:0000256" key="19">
    <source>
        <dbReference type="ARBA" id="ARBA00023180"/>
    </source>
</evidence>
<evidence type="ECO:0000256" key="25">
    <source>
        <dbReference type="PIRSR" id="PIRSR001191-1"/>
    </source>
</evidence>
<feature type="binding site" evidence="27">
    <location>
        <position position="210"/>
    </location>
    <ligand>
        <name>Ca(2+)</name>
        <dbReference type="ChEBI" id="CHEBI:29108"/>
        <label>3</label>
    </ligand>
</feature>
<evidence type="ECO:0000256" key="18">
    <source>
        <dbReference type="ARBA" id="ARBA00023157"/>
    </source>
</evidence>
<dbReference type="PROSITE" id="PS51092">
    <property type="entry name" value="FN2_2"/>
    <property type="match status" value="3"/>
</dbReference>
<evidence type="ECO:0000256" key="15">
    <source>
        <dbReference type="ARBA" id="ARBA00023049"/>
    </source>
</evidence>
<dbReference type="GO" id="GO:0031012">
    <property type="term" value="C:extracellular matrix"/>
    <property type="evidence" value="ECO:0007669"/>
    <property type="project" value="InterPro"/>
</dbReference>
<feature type="domain" description="Fibronectin type-II" evidence="33">
    <location>
        <begin position="230"/>
        <end position="278"/>
    </location>
</feature>
<evidence type="ECO:0000256" key="3">
    <source>
        <dbReference type="ARBA" id="ARBA00010370"/>
    </source>
</evidence>
<dbReference type="SMART" id="SM00059">
    <property type="entry name" value="FN2"/>
    <property type="match status" value="3"/>
</dbReference>
<feature type="binding site" evidence="27">
    <location>
        <position position="181"/>
    </location>
    <ligand>
        <name>Zn(2+)</name>
        <dbReference type="ChEBI" id="CHEBI:29105"/>
        <label>1</label>
    </ligand>
</feature>
<keyword evidence="11" id="KW-0677">Repeat</keyword>
<dbReference type="FunFam" id="2.10.10.10:FF:000001">
    <property type="entry name" value="Fibronectin 1a isoform 1"/>
    <property type="match status" value="3"/>
</dbReference>
<dbReference type="CDD" id="cd00062">
    <property type="entry name" value="FN2"/>
    <property type="match status" value="3"/>
</dbReference>
<keyword evidence="10 32" id="KW-0732">Signal</keyword>
<dbReference type="AlphaFoldDB" id="B1Q2M9"/>
<dbReference type="SUPFAM" id="SSF50923">
    <property type="entry name" value="Hemopexin-like domain"/>
    <property type="match status" value="1"/>
</dbReference>
<keyword evidence="14 27" id="KW-0106">Calcium</keyword>
<dbReference type="Gene3D" id="2.110.10.10">
    <property type="entry name" value="Hemopexin-like domain"/>
    <property type="match status" value="1"/>
</dbReference>
<evidence type="ECO:0000256" key="32">
    <source>
        <dbReference type="SAM" id="SignalP"/>
    </source>
</evidence>
<accession>B1Q2M9</accession>
<dbReference type="GO" id="GO:0006508">
    <property type="term" value="P:proteolysis"/>
    <property type="evidence" value="ECO:0007669"/>
    <property type="project" value="UniProtKB-KW"/>
</dbReference>
<keyword evidence="12" id="KW-0378">Hydrolase</keyword>
<evidence type="ECO:0000256" key="4">
    <source>
        <dbReference type="ARBA" id="ARBA00012395"/>
    </source>
</evidence>
<feature type="binding site" evidence="27">
    <location>
        <position position="135"/>
    </location>
    <ligand>
        <name>Ca(2+)</name>
        <dbReference type="ChEBI" id="CHEBI:29108"/>
        <label>1</label>
    </ligand>
</feature>
<feature type="signal peptide" evidence="32">
    <location>
        <begin position="1"/>
        <end position="23"/>
    </location>
</feature>
<evidence type="ECO:0000256" key="17">
    <source>
        <dbReference type="ARBA" id="ARBA00023145"/>
    </source>
</evidence>
<gene>
    <name evidence="34" type="primary">MMP9</name>
</gene>
<name>B1Q2M9_RHATT</name>
<evidence type="ECO:0000256" key="6">
    <source>
        <dbReference type="ARBA" id="ARBA00022525"/>
    </source>
</evidence>
<feature type="disulfide bond" evidence="29">
    <location>
        <begin position="235"/>
        <end position="261"/>
    </location>
</feature>
<evidence type="ECO:0000256" key="30">
    <source>
        <dbReference type="PROSITE-ProRule" id="PRU01011"/>
    </source>
</evidence>
<dbReference type="InterPro" id="IPR018487">
    <property type="entry name" value="Hemopexin-like_repeat"/>
</dbReference>
<evidence type="ECO:0000256" key="29">
    <source>
        <dbReference type="PROSITE-ProRule" id="PRU00479"/>
    </source>
</evidence>
<dbReference type="EC" id="3.4.24.35" evidence="4"/>
<feature type="repeat" description="Hemopexin" evidence="30">
    <location>
        <begin position="491"/>
        <end position="536"/>
    </location>
</feature>
<dbReference type="PANTHER" id="PTHR10201">
    <property type="entry name" value="MATRIX METALLOPROTEINASE"/>
    <property type="match status" value="1"/>
</dbReference>
<evidence type="ECO:0000256" key="13">
    <source>
        <dbReference type="ARBA" id="ARBA00022833"/>
    </source>
</evidence>
<dbReference type="GO" id="GO:0005615">
    <property type="term" value="C:extracellular space"/>
    <property type="evidence" value="ECO:0007669"/>
    <property type="project" value="TreeGrafter"/>
</dbReference>
<feature type="disulfide bond" evidence="29">
    <location>
        <begin position="307"/>
        <end position="334"/>
    </location>
</feature>
<dbReference type="InterPro" id="IPR000585">
    <property type="entry name" value="Hemopexin-like_dom"/>
</dbReference>
<dbReference type="Pfam" id="PF01471">
    <property type="entry name" value="PG_binding_1"/>
    <property type="match status" value="1"/>
</dbReference>
<dbReference type="PROSITE" id="PS00023">
    <property type="entry name" value="FN2_1"/>
    <property type="match status" value="1"/>
</dbReference>
<dbReference type="InterPro" id="IPR021190">
    <property type="entry name" value="Pept_M10A"/>
</dbReference>
<comment type="cofactor">
    <cofactor evidence="27">
        <name>Ca(2+)</name>
        <dbReference type="ChEBI" id="CHEBI:29108"/>
    </cofactor>
    <text evidence="27">Can bind about 5 Ca(2+) ions per subunit.</text>
</comment>
<dbReference type="SMART" id="SM00235">
    <property type="entry name" value="ZnMc"/>
    <property type="match status" value="1"/>
</dbReference>
<keyword evidence="13 26" id="KW-0862">Zinc</keyword>
<feature type="binding site" evidence="27">
    <location>
        <position position="191"/>
    </location>
    <ligand>
        <name>Ca(2+)</name>
        <dbReference type="ChEBI" id="CHEBI:29108"/>
        <label>3</label>
    </ligand>
</feature>
<dbReference type="InterPro" id="IPR001818">
    <property type="entry name" value="Pept_M10_metallopeptidase"/>
</dbReference>
<dbReference type="InterPro" id="IPR006026">
    <property type="entry name" value="Peptidase_Metallo"/>
</dbReference>
<feature type="disulfide bond" evidence="29">
    <location>
        <begin position="351"/>
        <end position="377"/>
    </location>
</feature>
<comment type="similarity">
    <text evidence="3">Belongs to the peptidase M10A family.</text>
</comment>
<dbReference type="PROSITE" id="PS51642">
    <property type="entry name" value="HEMOPEXIN_2"/>
    <property type="match status" value="2"/>
</dbReference>
<evidence type="ECO:0000256" key="1">
    <source>
        <dbReference type="ARBA" id="ARBA00001425"/>
    </source>
</evidence>
<keyword evidence="8" id="KW-0645">Protease</keyword>
<feature type="binding site" evidence="27">
    <location>
        <position position="194"/>
    </location>
    <ligand>
        <name>Zn(2+)</name>
        <dbReference type="ChEBI" id="CHEBI:29105"/>
        <label>1</label>
    </ligand>
</feature>
<feature type="repeat" description="Hemopexin" evidence="30">
    <location>
        <begin position="584"/>
        <end position="630"/>
    </location>
</feature>
<keyword evidence="6" id="KW-0964">Secreted</keyword>
<comment type="subcellular location">
    <subcellularLocation>
        <location evidence="2">Secreted</location>
        <location evidence="2">Extracellular space</location>
        <location evidence="2">Extracellular matrix</location>
    </subcellularLocation>
</comment>
<dbReference type="InterPro" id="IPR013806">
    <property type="entry name" value="Kringle-like"/>
</dbReference>
<feature type="binding site" evidence="27">
    <location>
        <position position="187"/>
    </location>
    <ligand>
        <name>Ca(2+)</name>
        <dbReference type="ChEBI" id="CHEBI:29108"/>
        <label>3</label>
    </ligand>
</feature>
<dbReference type="Pfam" id="PF00040">
    <property type="entry name" value="fn2"/>
    <property type="match status" value="2"/>
</dbReference>
<feature type="active site" evidence="25">
    <location>
        <position position="406"/>
    </location>
</feature>
<comment type="function">
    <text evidence="23">Matrix metalloproteinase that plays an essential role in local proteolysis of the extracellular matrix and in leukocyte migration. Could play a role in bone osteoclastic resorption. Cleaves KiSS1 at a Gly-|-Leu bond. Cleaves NINJ1 to generate the Secreted ninjurin-1 form. Cleaves type IV and type V collagen into large C-terminal three quarter fragments and shorter N-terminal one quarter fragments. Degrades fibronectin but not laminin or Pz-peptide.</text>
</comment>
<dbReference type="InterPro" id="IPR002477">
    <property type="entry name" value="Peptidoglycan-bd-like"/>
</dbReference>
<evidence type="ECO:0000256" key="26">
    <source>
        <dbReference type="PIRSR" id="PIRSR001191-2"/>
    </source>
</evidence>
<dbReference type="GO" id="GO:0004222">
    <property type="term" value="F:metalloendopeptidase activity"/>
    <property type="evidence" value="ECO:0007669"/>
    <property type="project" value="UniProtKB-EC"/>
</dbReference>
<evidence type="ECO:0000256" key="21">
    <source>
        <dbReference type="ARBA" id="ARBA00032382"/>
    </source>
</evidence>
<feature type="binding site" evidence="27">
    <location>
        <position position="208"/>
    </location>
    <ligand>
        <name>Zn(2+)</name>
        <dbReference type="ChEBI" id="CHEBI:29105"/>
        <label>1</label>
    </ligand>
</feature>
<dbReference type="InterPro" id="IPR000562">
    <property type="entry name" value="FN_type2_dom"/>
</dbReference>
<evidence type="ECO:0000256" key="16">
    <source>
        <dbReference type="ARBA" id="ARBA00023105"/>
    </source>
</evidence>
<evidence type="ECO:0000256" key="28">
    <source>
        <dbReference type="PIRSR" id="PIRSR621190-5"/>
    </source>
</evidence>
<dbReference type="PIRSF" id="PIRSF001191">
    <property type="entry name" value="Peptidase_M10A_matrix"/>
    <property type="match status" value="1"/>
</dbReference>